<keyword evidence="3" id="KW-1185">Reference proteome</keyword>
<sequence length="217" mass="23862">VVSVREAAQLLGVNRQRVLQRIAEGSLQAEKVGGRWLVDAATLRPARRSRPLSPRMGWALAQAVEGRPAQVRRDEVRRLDERLHRLRGSDAQAVPALVRSWLGERARRVELEMHPDDLTEVREDPRLRLSGVSDPRAGLASGADLEAYIEEGQLDGFADDYFLDLAAAVESPNIVLHVSAVPMDEVPRLFSAADLFERGGPRETRAALELLGLGVAA</sequence>
<reference evidence="2 3" key="1">
    <citation type="submission" date="2019-10" db="EMBL/GenBank/DDBJ databases">
        <title>Georgenia wutianyii sp. nov. and Georgenia yuyongxinii sp. nov. isolated from plateau pika (Ochotona curzoniae) in the Qinghai-Tibet plateau of China.</title>
        <authorList>
            <person name="Tian Z."/>
        </authorList>
    </citation>
    <scope>NUCLEOTIDE SEQUENCE [LARGE SCALE GENOMIC DNA]</scope>
    <source>
        <strain evidence="2 3">JCM 15130</strain>
    </source>
</reference>
<proteinExistence type="predicted"/>
<dbReference type="NCBIfam" id="TIGR01764">
    <property type="entry name" value="excise"/>
    <property type="match status" value="1"/>
</dbReference>
<feature type="domain" description="Helix-turn-helix" evidence="1">
    <location>
        <begin position="2"/>
        <end position="43"/>
    </location>
</feature>
<dbReference type="GO" id="GO:0003677">
    <property type="term" value="F:DNA binding"/>
    <property type="evidence" value="ECO:0007669"/>
    <property type="project" value="InterPro"/>
</dbReference>
<protein>
    <recommendedName>
        <fullName evidence="1">Helix-turn-helix domain-containing protein</fullName>
    </recommendedName>
</protein>
<gene>
    <name evidence="2" type="ORF">GB882_05615</name>
</gene>
<dbReference type="InterPro" id="IPR010093">
    <property type="entry name" value="SinI_DNA-bd"/>
</dbReference>
<dbReference type="Pfam" id="PF12728">
    <property type="entry name" value="HTH_17"/>
    <property type="match status" value="1"/>
</dbReference>
<accession>A0A7J9UU31</accession>
<dbReference type="EMBL" id="WHPD01001233">
    <property type="protein sequence ID" value="MPV88139.1"/>
    <property type="molecule type" value="Genomic_DNA"/>
</dbReference>
<evidence type="ECO:0000313" key="3">
    <source>
        <dbReference type="Proteomes" id="UP000429644"/>
    </source>
</evidence>
<dbReference type="Proteomes" id="UP000429644">
    <property type="component" value="Unassembled WGS sequence"/>
</dbReference>
<dbReference type="AlphaFoldDB" id="A0A7J9UU31"/>
<feature type="non-terminal residue" evidence="2">
    <location>
        <position position="1"/>
    </location>
</feature>
<comment type="caution">
    <text evidence="2">The sequence shown here is derived from an EMBL/GenBank/DDBJ whole genome shotgun (WGS) entry which is preliminary data.</text>
</comment>
<organism evidence="2 3">
    <name type="scientific">Georgenia ruanii</name>
    <dbReference type="NCBI Taxonomy" id="348442"/>
    <lineage>
        <taxon>Bacteria</taxon>
        <taxon>Bacillati</taxon>
        <taxon>Actinomycetota</taxon>
        <taxon>Actinomycetes</taxon>
        <taxon>Micrococcales</taxon>
        <taxon>Bogoriellaceae</taxon>
        <taxon>Georgenia</taxon>
    </lineage>
</organism>
<name>A0A7J9UU31_9MICO</name>
<dbReference type="InterPro" id="IPR041657">
    <property type="entry name" value="HTH_17"/>
</dbReference>
<evidence type="ECO:0000259" key="1">
    <source>
        <dbReference type="Pfam" id="PF12728"/>
    </source>
</evidence>
<evidence type="ECO:0000313" key="2">
    <source>
        <dbReference type="EMBL" id="MPV88139.1"/>
    </source>
</evidence>